<protein>
    <recommendedName>
        <fullName evidence="3">Aryl-alcohol dehydrogenase</fullName>
    </recommendedName>
</protein>
<evidence type="ECO:0008006" key="3">
    <source>
        <dbReference type="Google" id="ProtNLM"/>
    </source>
</evidence>
<evidence type="ECO:0000313" key="2">
    <source>
        <dbReference type="Proteomes" id="UP000247698"/>
    </source>
</evidence>
<dbReference type="RefSeq" id="WP_110446773.1">
    <property type="nucleotide sequence ID" value="NZ_QGLG01000003.1"/>
</dbReference>
<dbReference type="Proteomes" id="UP000247698">
    <property type="component" value="Unassembled WGS sequence"/>
</dbReference>
<dbReference type="EMBL" id="QGLG01000003">
    <property type="protein sequence ID" value="PXY82428.1"/>
    <property type="molecule type" value="Genomic_DNA"/>
</dbReference>
<reference evidence="1 2" key="1">
    <citation type="submission" date="2018-05" db="EMBL/GenBank/DDBJ databases">
        <title>Reference genomes for bee gut microbiota database.</title>
        <authorList>
            <person name="Ellegaard K.M."/>
        </authorList>
    </citation>
    <scope>NUCLEOTIDE SEQUENCE [LARGE SCALE GENOMIC DNA]</scope>
    <source>
        <strain evidence="1 2">ESL0184</strain>
    </source>
</reference>
<dbReference type="Gene3D" id="3.40.50.720">
    <property type="entry name" value="NAD(P)-binding Rossmann-like Domain"/>
    <property type="match status" value="1"/>
</dbReference>
<evidence type="ECO:0000313" key="1">
    <source>
        <dbReference type="EMBL" id="PXY82428.1"/>
    </source>
</evidence>
<proteinExistence type="predicted"/>
<organism evidence="1 2">
    <name type="scientific">Lactobacillus melliventris</name>
    <dbReference type="NCBI Taxonomy" id="1218507"/>
    <lineage>
        <taxon>Bacteria</taxon>
        <taxon>Bacillati</taxon>
        <taxon>Bacillota</taxon>
        <taxon>Bacilli</taxon>
        <taxon>Lactobacillales</taxon>
        <taxon>Lactobacillaceae</taxon>
        <taxon>Lactobacillus</taxon>
    </lineage>
</organism>
<sequence>MIDLLSASKCLTGVIEGDSVPQEFIPEMVDLYRSGKFLLDKMVKFYQSEEINEAIKDSVKGNTIKPIIVFDEEYK</sequence>
<dbReference type="Gene3D" id="3.90.180.10">
    <property type="entry name" value="Medium-chain alcohol dehydrogenases, catalytic domain"/>
    <property type="match status" value="1"/>
</dbReference>
<name>A0ABX5MZG6_9LACO</name>
<keyword evidence="2" id="KW-1185">Reference proteome</keyword>
<comment type="caution">
    <text evidence="1">The sequence shown here is derived from an EMBL/GenBank/DDBJ whole genome shotgun (WGS) entry which is preliminary data.</text>
</comment>
<gene>
    <name evidence="1" type="ORF">DK873_09415</name>
</gene>
<accession>A0ABX5MZG6</accession>